<dbReference type="InterPro" id="IPR048503">
    <property type="entry name" value="NamZ_C"/>
</dbReference>
<dbReference type="PANTHER" id="PTHR42915:SF1">
    <property type="entry name" value="PEPTIDOGLYCAN BETA-N-ACETYLMURAMIDASE NAMZ"/>
    <property type="match status" value="1"/>
</dbReference>
<dbReference type="AlphaFoldDB" id="A0A327VSN6"/>
<evidence type="ECO:0000259" key="2">
    <source>
        <dbReference type="Pfam" id="PF20732"/>
    </source>
</evidence>
<protein>
    <submittedName>
        <fullName evidence="3">Uncharacterized protein YbbC (DUF1343 family)</fullName>
    </submittedName>
</protein>
<dbReference type="InterPro" id="IPR048502">
    <property type="entry name" value="NamZ_N"/>
</dbReference>
<dbReference type="Gene3D" id="3.90.1150.140">
    <property type="match status" value="1"/>
</dbReference>
<feature type="domain" description="Peptidoglycan beta-N-acetylmuramidase NamZ N-terminal" evidence="1">
    <location>
        <begin position="36"/>
        <end position="238"/>
    </location>
</feature>
<dbReference type="Pfam" id="PF20732">
    <property type="entry name" value="NamZ_C"/>
    <property type="match status" value="1"/>
</dbReference>
<gene>
    <name evidence="3" type="ORF">CLV59_107343</name>
</gene>
<name>A0A327VSN6_9BACT</name>
<evidence type="ECO:0000313" key="4">
    <source>
        <dbReference type="Proteomes" id="UP000249819"/>
    </source>
</evidence>
<reference evidence="3 4" key="1">
    <citation type="submission" date="2018-06" db="EMBL/GenBank/DDBJ databases">
        <title>Genomic Encyclopedia of Archaeal and Bacterial Type Strains, Phase II (KMG-II): from individual species to whole genera.</title>
        <authorList>
            <person name="Goeker M."/>
        </authorList>
    </citation>
    <scope>NUCLEOTIDE SEQUENCE [LARGE SCALE GENOMIC DNA]</scope>
    <source>
        <strain evidence="3 4">DSM 29821</strain>
    </source>
</reference>
<keyword evidence="4" id="KW-1185">Reference proteome</keyword>
<dbReference type="Gene3D" id="3.40.50.12170">
    <property type="entry name" value="Uncharacterised protein PF07075, DUF1343"/>
    <property type="match status" value="1"/>
</dbReference>
<accession>A0A327VSN6</accession>
<dbReference type="GO" id="GO:0033922">
    <property type="term" value="F:peptidoglycan beta-N-acetylmuramidase activity"/>
    <property type="evidence" value="ECO:0007669"/>
    <property type="project" value="InterPro"/>
</dbReference>
<dbReference type="PANTHER" id="PTHR42915">
    <property type="entry name" value="HYPOTHETICAL 460 KDA PROTEIN IN FEUA-SIGW INTERGENIC REGION [PRECURSOR]"/>
    <property type="match status" value="1"/>
</dbReference>
<dbReference type="Pfam" id="PF07075">
    <property type="entry name" value="NamZ_N"/>
    <property type="match status" value="1"/>
</dbReference>
<dbReference type="PIRSF" id="PIRSF016719">
    <property type="entry name" value="UCP016719"/>
    <property type="match status" value="1"/>
</dbReference>
<dbReference type="EMBL" id="QLMA01000007">
    <property type="protein sequence ID" value="RAJ77576.1"/>
    <property type="molecule type" value="Genomic_DNA"/>
</dbReference>
<dbReference type="RefSeq" id="WP_245950917.1">
    <property type="nucleotide sequence ID" value="NZ_QLMA01000007.1"/>
</dbReference>
<comment type="caution">
    <text evidence="3">The sequence shown here is derived from an EMBL/GenBank/DDBJ whole genome shotgun (WGS) entry which is preliminary data.</text>
</comment>
<sequence length="408" mass="45167">MWERSLHIPLLTTMHNIQFGIDVLLAQPPLWRSKRIGLVTNHAATTNRFVPSRLALLQAGFNVVKLFSPEHGLDTTGADGHAMYNTIDKLTQLPVISLYGDKLGPSQEDLSDIDVMLFDIPDVGCRFYTYLWTMSHVLEACAAFKTPFIIADRPNPLSGNLALAEGPLLDEAHCSSFIGRWSVPVKHSCTLGELARYFNSTRGINCELAVIPCINWQRRLFYADWNPSFVPLSPAIPGFESALLYPGLCFLEATNCSEGRGTAVPFRIAGAPWLQAAATAELFNDMIPAISKNVYARPIAFTPTEGKFAGQACNGVMIHATDPASFLPVATGWLLIRIIKFLHPDSFQWATYPTHVNPAGTKHLDLLSGIQHAETLFDTTLPDFIHVLKQQMLMSDWPGQIQPHLLYA</sequence>
<dbReference type="Proteomes" id="UP000249819">
    <property type="component" value="Unassembled WGS sequence"/>
</dbReference>
<proteinExistence type="predicted"/>
<evidence type="ECO:0000313" key="3">
    <source>
        <dbReference type="EMBL" id="RAJ77576.1"/>
    </source>
</evidence>
<dbReference type="InterPro" id="IPR008302">
    <property type="entry name" value="NamZ"/>
</dbReference>
<evidence type="ECO:0000259" key="1">
    <source>
        <dbReference type="Pfam" id="PF07075"/>
    </source>
</evidence>
<organism evidence="3 4">
    <name type="scientific">Chitinophaga dinghuensis</name>
    <dbReference type="NCBI Taxonomy" id="1539050"/>
    <lineage>
        <taxon>Bacteria</taxon>
        <taxon>Pseudomonadati</taxon>
        <taxon>Bacteroidota</taxon>
        <taxon>Chitinophagia</taxon>
        <taxon>Chitinophagales</taxon>
        <taxon>Chitinophagaceae</taxon>
        <taxon>Chitinophaga</taxon>
    </lineage>
</organism>
<feature type="domain" description="Peptidoglycan beta-N-acetylmuramidase NamZ C-terminal" evidence="2">
    <location>
        <begin position="243"/>
        <end position="378"/>
    </location>
</feature>